<dbReference type="Proteomes" id="UP000297792">
    <property type="component" value="Unassembled WGS sequence"/>
</dbReference>
<evidence type="ECO:0000313" key="2">
    <source>
        <dbReference type="Proteomes" id="UP000297792"/>
    </source>
</evidence>
<protein>
    <submittedName>
        <fullName evidence="1">Uncharacterized protein</fullName>
    </submittedName>
</protein>
<keyword evidence="2" id="KW-1185">Reference proteome</keyword>
<sequence length="116" mass="12812">MSPELLRLSEQHITGSGETVLGPFAPAGGGQSYIDVARDLGASYFDIGDAWNAATPTQQLAANQHVLDIAISNRDTIRLSVPYYEIRPDTFTGAELRYIQEHGYRRIDDTTFVPQN</sequence>
<comment type="caution">
    <text evidence="1">The sequence shown here is derived from an EMBL/GenBank/DDBJ whole genome shotgun (WGS) entry which is preliminary data.</text>
</comment>
<reference evidence="1 2" key="1">
    <citation type="submission" date="2018-12" db="EMBL/GenBank/DDBJ databases">
        <title>Draft genome sequences of Mycolicibacterium peregrinum isolated from a pig with lymphadenitis and from soil on the same Japanese pig farm.</title>
        <authorList>
            <person name="Komatsu T."/>
            <person name="Ohya K."/>
            <person name="Sawai K."/>
            <person name="Odoi J.O."/>
            <person name="Otsu K."/>
            <person name="Ota A."/>
            <person name="Ito T."/>
            <person name="Kawai M."/>
            <person name="Maruyama F."/>
        </authorList>
    </citation>
    <scope>NUCLEOTIDE SEQUENCE [LARGE SCALE GENOMIC DNA]</scope>
    <source>
        <strain evidence="1 2">138</strain>
    </source>
</reference>
<dbReference type="AlphaFoldDB" id="A0A4Z0HIB6"/>
<gene>
    <name evidence="1" type="ORF">EJD98_30765</name>
</gene>
<name>A0A4Z0HIB6_MYCPR</name>
<proteinExistence type="predicted"/>
<accession>A0A4Z0HIB6</accession>
<dbReference type="RefSeq" id="WP_135362081.1">
    <property type="nucleotide sequence ID" value="NZ_JBLVUM010000002.1"/>
</dbReference>
<organism evidence="1 2">
    <name type="scientific">Mycolicibacterium peregrinum</name>
    <name type="common">Mycobacterium peregrinum</name>
    <dbReference type="NCBI Taxonomy" id="43304"/>
    <lineage>
        <taxon>Bacteria</taxon>
        <taxon>Bacillati</taxon>
        <taxon>Actinomycetota</taxon>
        <taxon>Actinomycetes</taxon>
        <taxon>Mycobacteriales</taxon>
        <taxon>Mycobacteriaceae</taxon>
        <taxon>Mycolicibacterium</taxon>
    </lineage>
</organism>
<evidence type="ECO:0000313" key="1">
    <source>
        <dbReference type="EMBL" id="TGB35934.1"/>
    </source>
</evidence>
<dbReference type="EMBL" id="RWKA01000030">
    <property type="protein sequence ID" value="TGB35934.1"/>
    <property type="molecule type" value="Genomic_DNA"/>
</dbReference>